<evidence type="ECO:0000313" key="2">
    <source>
        <dbReference type="Proteomes" id="UP000015042"/>
    </source>
</evidence>
<dbReference type="EMBL" id="CP006608">
    <property type="protein sequence ID" value="AGR59481.1"/>
    <property type="molecule type" value="Genomic_DNA"/>
</dbReference>
<name>S5MS16_SALBN</name>
<evidence type="ECO:0000313" key="1">
    <source>
        <dbReference type="EMBL" id="AGR59481.1"/>
    </source>
</evidence>
<dbReference type="PATRIC" id="fig|1197719.3.peg.2290"/>
<dbReference type="KEGG" id="sbz:A464_2296"/>
<gene>
    <name evidence="1" type="ORF">A464_2296</name>
</gene>
<sequence length="51" mass="5921">MIATRRGHQKIILNTPVTTNSPIRKIIKIAHRRIFIVCPFIGKYKQSIGKY</sequence>
<accession>S5MS16</accession>
<protein>
    <submittedName>
        <fullName evidence="1">Uncharacterized protein</fullName>
    </submittedName>
</protein>
<dbReference type="Proteomes" id="UP000015042">
    <property type="component" value="Chromosome"/>
</dbReference>
<reference evidence="1 2" key="1">
    <citation type="submission" date="2013-07" db="EMBL/GenBank/DDBJ databases">
        <title>Genome sequence of Salmonella bongori N268-08 - a rare clinical isolate.</title>
        <authorList>
            <person name="Marti R."/>
            <person name="Hagens S."/>
            <person name="Loessner M.J."/>
            <person name="Klumpp J."/>
        </authorList>
    </citation>
    <scope>NUCLEOTIDE SEQUENCE [LARGE SCALE GENOMIC DNA]</scope>
    <source>
        <strain evidence="1 2">N268-08</strain>
    </source>
</reference>
<organism evidence="1 2">
    <name type="scientific">Salmonella bongori N268-08</name>
    <dbReference type="NCBI Taxonomy" id="1197719"/>
    <lineage>
        <taxon>Bacteria</taxon>
        <taxon>Pseudomonadati</taxon>
        <taxon>Pseudomonadota</taxon>
        <taxon>Gammaproteobacteria</taxon>
        <taxon>Enterobacterales</taxon>
        <taxon>Enterobacteriaceae</taxon>
        <taxon>Salmonella</taxon>
    </lineage>
</organism>
<proteinExistence type="predicted"/>
<dbReference type="AlphaFoldDB" id="S5MS16"/>
<dbReference type="HOGENOM" id="CLU_3103539_0_0_6"/>